<dbReference type="GO" id="GO:0000455">
    <property type="term" value="P:enzyme-directed rRNA pseudouridine synthesis"/>
    <property type="evidence" value="ECO:0007669"/>
    <property type="project" value="TreeGrafter"/>
</dbReference>
<gene>
    <name evidence="7" type="ORF">CFK37_00495</name>
</gene>
<evidence type="ECO:0000256" key="5">
    <source>
        <dbReference type="RuleBase" id="RU362028"/>
    </source>
</evidence>
<comment type="similarity">
    <text evidence="2 5">Belongs to the pseudouridine synthase RluA family.</text>
</comment>
<sequence length="282" mass="31515">MSIYDYLRTVQDFSHRIVKRVKETKGLLKVNGRCQIVRYELTAGDVLEAAFPPETIGPGLVPEDIPLSIVYEDEAVLVIDKPAGVATIPSFNHRSGTIGNAVLGYYQKQQIPYTIHVVTRLDRDTSGLLLIAKHQYSHSLLAKEQQANQVDRTYCAVVEGAISQTKGTIDADIARKEGSIIERVVGEKGKRAVTHYQVEKRSSAYTMVKIKLDTGRTHQIRVHFSHIGHSLAGDDLYGGSTENIDHQALHCMELQFRHPFTKKRMHFNSAPPKKIAGLMEKS</sequence>
<dbReference type="InterPro" id="IPR006145">
    <property type="entry name" value="PsdUridine_synth_RsuA/RluA"/>
</dbReference>
<feature type="domain" description="Pseudouridine synthase RsuA/RluA-like" evidence="6">
    <location>
        <begin position="76"/>
        <end position="226"/>
    </location>
</feature>
<evidence type="ECO:0000256" key="1">
    <source>
        <dbReference type="ARBA" id="ARBA00000073"/>
    </source>
</evidence>
<dbReference type="Pfam" id="PF00849">
    <property type="entry name" value="PseudoU_synth_2"/>
    <property type="match status" value="1"/>
</dbReference>
<dbReference type="EMBL" id="CP022315">
    <property type="protein sequence ID" value="ASK64242.1"/>
    <property type="molecule type" value="Genomic_DNA"/>
</dbReference>
<dbReference type="InterPro" id="IPR006224">
    <property type="entry name" value="PsdUridine_synth_RluA-like_CS"/>
</dbReference>
<dbReference type="Proteomes" id="UP000198312">
    <property type="component" value="Chromosome"/>
</dbReference>
<dbReference type="FunFam" id="3.30.2350.10:FF:000005">
    <property type="entry name" value="Pseudouridine synthase"/>
    <property type="match status" value="1"/>
</dbReference>
<evidence type="ECO:0000256" key="3">
    <source>
        <dbReference type="ARBA" id="ARBA00023235"/>
    </source>
</evidence>
<name>A0A220U8F8_9BACI</name>
<evidence type="ECO:0000256" key="4">
    <source>
        <dbReference type="PIRSR" id="PIRSR606225-1"/>
    </source>
</evidence>
<keyword evidence="8" id="KW-1185">Reference proteome</keyword>
<feature type="active site" evidence="4">
    <location>
        <position position="122"/>
    </location>
</feature>
<dbReference type="InterPro" id="IPR050188">
    <property type="entry name" value="RluA_PseudoU_synthase"/>
</dbReference>
<comment type="function">
    <text evidence="5">Responsible for synthesis of pseudouridine from uracil.</text>
</comment>
<dbReference type="SUPFAM" id="SSF55120">
    <property type="entry name" value="Pseudouridine synthase"/>
    <property type="match status" value="1"/>
</dbReference>
<dbReference type="OrthoDB" id="9807829at2"/>
<dbReference type="EC" id="5.4.99.-" evidence="5"/>
<organism evidence="7 8">
    <name type="scientific">Virgibacillus phasianinus</name>
    <dbReference type="NCBI Taxonomy" id="2017483"/>
    <lineage>
        <taxon>Bacteria</taxon>
        <taxon>Bacillati</taxon>
        <taxon>Bacillota</taxon>
        <taxon>Bacilli</taxon>
        <taxon>Bacillales</taxon>
        <taxon>Bacillaceae</taxon>
        <taxon>Virgibacillus</taxon>
    </lineage>
</organism>
<dbReference type="PANTHER" id="PTHR21600:SF35">
    <property type="entry name" value="PSEUDOURIDINE SYNTHASE"/>
    <property type="match status" value="1"/>
</dbReference>
<accession>A0A220U8F8</accession>
<dbReference type="AlphaFoldDB" id="A0A220U8F8"/>
<comment type="catalytic activity">
    <reaction evidence="1 5">
        <text>a uridine in RNA = a pseudouridine in RNA</text>
        <dbReference type="Rhea" id="RHEA:48348"/>
        <dbReference type="Rhea" id="RHEA-COMP:12068"/>
        <dbReference type="Rhea" id="RHEA-COMP:12069"/>
        <dbReference type="ChEBI" id="CHEBI:65314"/>
        <dbReference type="ChEBI" id="CHEBI:65315"/>
    </reaction>
</comment>
<dbReference type="PANTHER" id="PTHR21600">
    <property type="entry name" value="MITOCHONDRIAL RNA PSEUDOURIDINE SYNTHASE"/>
    <property type="match status" value="1"/>
</dbReference>
<evidence type="ECO:0000313" key="8">
    <source>
        <dbReference type="Proteomes" id="UP000198312"/>
    </source>
</evidence>
<dbReference type="GO" id="GO:0140098">
    <property type="term" value="F:catalytic activity, acting on RNA"/>
    <property type="evidence" value="ECO:0007669"/>
    <property type="project" value="UniProtKB-ARBA"/>
</dbReference>
<dbReference type="CDD" id="cd02869">
    <property type="entry name" value="PseudoU_synth_RluA_like"/>
    <property type="match status" value="1"/>
</dbReference>
<dbReference type="InterPro" id="IPR006225">
    <property type="entry name" value="PsdUridine_synth_RluC/D"/>
</dbReference>
<dbReference type="Gene3D" id="3.30.2350.10">
    <property type="entry name" value="Pseudouridine synthase"/>
    <property type="match status" value="1"/>
</dbReference>
<evidence type="ECO:0000256" key="2">
    <source>
        <dbReference type="ARBA" id="ARBA00010876"/>
    </source>
</evidence>
<evidence type="ECO:0000259" key="6">
    <source>
        <dbReference type="Pfam" id="PF00849"/>
    </source>
</evidence>
<dbReference type="GO" id="GO:0009982">
    <property type="term" value="F:pseudouridine synthase activity"/>
    <property type="evidence" value="ECO:0007669"/>
    <property type="project" value="InterPro"/>
</dbReference>
<dbReference type="PROSITE" id="PS01129">
    <property type="entry name" value="PSI_RLU"/>
    <property type="match status" value="1"/>
</dbReference>
<keyword evidence="3 5" id="KW-0413">Isomerase</keyword>
<dbReference type="KEGG" id="vil:CFK37_00495"/>
<protein>
    <recommendedName>
        <fullName evidence="5">Pseudouridine synthase</fullName>
        <ecNumber evidence="5">5.4.99.-</ecNumber>
    </recommendedName>
</protein>
<dbReference type="GO" id="GO:0003723">
    <property type="term" value="F:RNA binding"/>
    <property type="evidence" value="ECO:0007669"/>
    <property type="project" value="InterPro"/>
</dbReference>
<dbReference type="InterPro" id="IPR020103">
    <property type="entry name" value="PsdUridine_synth_cat_dom_sf"/>
</dbReference>
<dbReference type="NCBIfam" id="TIGR00005">
    <property type="entry name" value="rluA_subfam"/>
    <property type="match status" value="1"/>
</dbReference>
<evidence type="ECO:0000313" key="7">
    <source>
        <dbReference type="EMBL" id="ASK64242.1"/>
    </source>
</evidence>
<reference evidence="7 8" key="1">
    <citation type="submission" date="2017-07" db="EMBL/GenBank/DDBJ databases">
        <title>Virgibacillus sp. LM2416.</title>
        <authorList>
            <person name="Tak E.J."/>
            <person name="Bae J.-W."/>
        </authorList>
    </citation>
    <scope>NUCLEOTIDE SEQUENCE [LARGE SCALE GENOMIC DNA]</scope>
    <source>
        <strain evidence="7 8">LM2416</strain>
    </source>
</reference>
<proteinExistence type="inferred from homology"/>